<protein>
    <submittedName>
        <fullName evidence="2">Uncharacterized protein</fullName>
    </submittedName>
</protein>
<feature type="region of interest" description="Disordered" evidence="1">
    <location>
        <begin position="1"/>
        <end position="21"/>
    </location>
</feature>
<sequence>MRHRGQFHYSDHHHHHYRGRRQQTGGFSLDINSSPKRLMALFVWSFFLPVTLQKDNHMNGYPPLRVCSRSLEQATGQTLFTLYAISVYTK</sequence>
<reference evidence="3" key="1">
    <citation type="submission" date="2016-02" db="EMBL/GenBank/DDBJ databases">
        <title>Draft genome sequence of Microdochium bolleyi, a fungal endophyte of beachgrass.</title>
        <authorList>
            <consortium name="DOE Joint Genome Institute"/>
            <person name="David A.S."/>
            <person name="May G."/>
            <person name="Haridas S."/>
            <person name="Lim J."/>
            <person name="Wang M."/>
            <person name="Labutti K."/>
            <person name="Lipzen A."/>
            <person name="Barry K."/>
            <person name="Grigoriev I.V."/>
        </authorList>
    </citation>
    <scope>NUCLEOTIDE SEQUENCE [LARGE SCALE GENOMIC DNA]</scope>
    <source>
        <strain evidence="3">J235TASD1</strain>
    </source>
</reference>
<gene>
    <name evidence="2" type="ORF">Micbo1qcDRAFT_40058</name>
</gene>
<keyword evidence="3" id="KW-1185">Reference proteome</keyword>
<accession>A0A136J9S7</accession>
<evidence type="ECO:0000313" key="2">
    <source>
        <dbReference type="EMBL" id="KXJ93933.1"/>
    </source>
</evidence>
<name>A0A136J9S7_9PEZI</name>
<evidence type="ECO:0000256" key="1">
    <source>
        <dbReference type="SAM" id="MobiDB-lite"/>
    </source>
</evidence>
<dbReference type="AlphaFoldDB" id="A0A136J9S7"/>
<dbReference type="EMBL" id="KQ964247">
    <property type="protein sequence ID" value="KXJ93933.1"/>
    <property type="molecule type" value="Genomic_DNA"/>
</dbReference>
<organism evidence="2 3">
    <name type="scientific">Microdochium bolleyi</name>
    <dbReference type="NCBI Taxonomy" id="196109"/>
    <lineage>
        <taxon>Eukaryota</taxon>
        <taxon>Fungi</taxon>
        <taxon>Dikarya</taxon>
        <taxon>Ascomycota</taxon>
        <taxon>Pezizomycotina</taxon>
        <taxon>Sordariomycetes</taxon>
        <taxon>Xylariomycetidae</taxon>
        <taxon>Xylariales</taxon>
        <taxon>Microdochiaceae</taxon>
        <taxon>Microdochium</taxon>
    </lineage>
</organism>
<dbReference type="InParanoid" id="A0A136J9S7"/>
<dbReference type="Proteomes" id="UP000070501">
    <property type="component" value="Unassembled WGS sequence"/>
</dbReference>
<evidence type="ECO:0000313" key="3">
    <source>
        <dbReference type="Proteomes" id="UP000070501"/>
    </source>
</evidence>
<proteinExistence type="predicted"/>